<proteinExistence type="predicted"/>
<sequence length="48" mass="5367">MSTSKRGLRQNDDFNAAFTISKNMTAGQKAPSSRKSNLSIGNHKLYFF</sequence>
<organism evidence="1">
    <name type="scientific">Anguilla anguilla</name>
    <name type="common">European freshwater eel</name>
    <name type="synonym">Muraena anguilla</name>
    <dbReference type="NCBI Taxonomy" id="7936"/>
    <lineage>
        <taxon>Eukaryota</taxon>
        <taxon>Metazoa</taxon>
        <taxon>Chordata</taxon>
        <taxon>Craniata</taxon>
        <taxon>Vertebrata</taxon>
        <taxon>Euteleostomi</taxon>
        <taxon>Actinopterygii</taxon>
        <taxon>Neopterygii</taxon>
        <taxon>Teleostei</taxon>
        <taxon>Anguilliformes</taxon>
        <taxon>Anguillidae</taxon>
        <taxon>Anguilla</taxon>
    </lineage>
</organism>
<reference evidence="1" key="2">
    <citation type="journal article" date="2015" name="Fish Shellfish Immunol.">
        <title>Early steps in the European eel (Anguilla anguilla)-Vibrio vulnificus interaction in the gills: Role of the RtxA13 toxin.</title>
        <authorList>
            <person name="Callol A."/>
            <person name="Pajuelo D."/>
            <person name="Ebbesson L."/>
            <person name="Teles M."/>
            <person name="MacKenzie S."/>
            <person name="Amaro C."/>
        </authorList>
    </citation>
    <scope>NUCLEOTIDE SEQUENCE</scope>
</reference>
<reference evidence="1" key="1">
    <citation type="submission" date="2014-11" db="EMBL/GenBank/DDBJ databases">
        <authorList>
            <person name="Amaro Gonzalez C."/>
        </authorList>
    </citation>
    <scope>NUCLEOTIDE SEQUENCE</scope>
</reference>
<protein>
    <submittedName>
        <fullName evidence="1">Uncharacterized protein</fullName>
    </submittedName>
</protein>
<name>A0A0E9VG16_ANGAN</name>
<evidence type="ECO:0000313" key="1">
    <source>
        <dbReference type="EMBL" id="JAH76941.1"/>
    </source>
</evidence>
<dbReference type="EMBL" id="GBXM01031636">
    <property type="protein sequence ID" value="JAH76941.1"/>
    <property type="molecule type" value="Transcribed_RNA"/>
</dbReference>
<accession>A0A0E9VG16</accession>
<dbReference type="AlphaFoldDB" id="A0A0E9VG16"/>